<dbReference type="STRING" id="564608.C1MVN5"/>
<keyword evidence="2" id="KW-0560">Oxidoreductase</keyword>
<dbReference type="InterPro" id="IPR002347">
    <property type="entry name" value="SDR_fam"/>
</dbReference>
<evidence type="ECO:0000313" key="5">
    <source>
        <dbReference type="Proteomes" id="UP000001876"/>
    </source>
</evidence>
<dbReference type="GeneID" id="9685507"/>
<dbReference type="OMA" id="MFSDCKP"/>
<evidence type="ECO:0000256" key="1">
    <source>
        <dbReference type="ARBA" id="ARBA00006484"/>
    </source>
</evidence>
<protein>
    <submittedName>
        <fullName evidence="4">Predicted protein</fullName>
    </submittedName>
</protein>
<dbReference type="KEGG" id="mpp:MICPUCDRAFT_59443"/>
<evidence type="ECO:0000313" key="4">
    <source>
        <dbReference type="EMBL" id="EEH56021.1"/>
    </source>
</evidence>
<dbReference type="GO" id="GO:0016491">
    <property type="term" value="F:oxidoreductase activity"/>
    <property type="evidence" value="ECO:0007669"/>
    <property type="project" value="UniProtKB-KW"/>
</dbReference>
<accession>C1MVN5</accession>
<dbReference type="Proteomes" id="UP000001876">
    <property type="component" value="Unassembled WGS sequence"/>
</dbReference>
<comment type="similarity">
    <text evidence="1">Belongs to the short-chain dehydrogenases/reductases (SDR) family.</text>
</comment>
<proteinExistence type="inferred from homology"/>
<evidence type="ECO:0000256" key="2">
    <source>
        <dbReference type="ARBA" id="ARBA00023002"/>
    </source>
</evidence>
<gene>
    <name evidence="4" type="ORF">MICPUCDRAFT_59443</name>
</gene>
<evidence type="ECO:0000256" key="3">
    <source>
        <dbReference type="SAM" id="MobiDB-lite"/>
    </source>
</evidence>
<feature type="region of interest" description="Disordered" evidence="3">
    <location>
        <begin position="288"/>
        <end position="328"/>
    </location>
</feature>
<dbReference type="PRINTS" id="PR00081">
    <property type="entry name" value="GDHRDH"/>
</dbReference>
<dbReference type="InterPro" id="IPR036291">
    <property type="entry name" value="NAD(P)-bd_dom_sf"/>
</dbReference>
<reference evidence="4 5" key="1">
    <citation type="journal article" date="2009" name="Science">
        <title>Green evolution and dynamic adaptations revealed by genomes of the marine picoeukaryotes Micromonas.</title>
        <authorList>
            <person name="Worden A.Z."/>
            <person name="Lee J.H."/>
            <person name="Mock T."/>
            <person name="Rouze P."/>
            <person name="Simmons M.P."/>
            <person name="Aerts A.L."/>
            <person name="Allen A.E."/>
            <person name="Cuvelier M.L."/>
            <person name="Derelle E."/>
            <person name="Everett M.V."/>
            <person name="Foulon E."/>
            <person name="Grimwood J."/>
            <person name="Gundlach H."/>
            <person name="Henrissat B."/>
            <person name="Napoli C."/>
            <person name="McDonald S.M."/>
            <person name="Parker M.S."/>
            <person name="Rombauts S."/>
            <person name="Salamov A."/>
            <person name="Von Dassow P."/>
            <person name="Badger J.H."/>
            <person name="Coutinho P.M."/>
            <person name="Demir E."/>
            <person name="Dubchak I."/>
            <person name="Gentemann C."/>
            <person name="Eikrem W."/>
            <person name="Gready J.E."/>
            <person name="John U."/>
            <person name="Lanier W."/>
            <person name="Lindquist E.A."/>
            <person name="Lucas S."/>
            <person name="Mayer K.F."/>
            <person name="Moreau H."/>
            <person name="Not F."/>
            <person name="Otillar R."/>
            <person name="Panaud O."/>
            <person name="Pangilinan J."/>
            <person name="Paulsen I."/>
            <person name="Piegu B."/>
            <person name="Poliakov A."/>
            <person name="Robbens S."/>
            <person name="Schmutz J."/>
            <person name="Toulza E."/>
            <person name="Wyss T."/>
            <person name="Zelensky A."/>
            <person name="Zhou K."/>
            <person name="Armbrust E.V."/>
            <person name="Bhattacharya D."/>
            <person name="Goodenough U.W."/>
            <person name="Van de Peer Y."/>
            <person name="Grigoriev I.V."/>
        </authorList>
    </citation>
    <scope>NUCLEOTIDE SEQUENCE [LARGE SCALE GENOMIC DNA]</scope>
    <source>
        <strain evidence="4 5">CCMP1545</strain>
    </source>
</reference>
<feature type="compositionally biased region" description="Basic and acidic residues" evidence="3">
    <location>
        <begin position="295"/>
        <end position="325"/>
    </location>
</feature>
<dbReference type="PANTHER" id="PTHR24320:SF262">
    <property type="entry name" value="DEHYDROGENASE"/>
    <property type="match status" value="1"/>
</dbReference>
<keyword evidence="5" id="KW-1185">Reference proteome</keyword>
<dbReference type="AlphaFoldDB" id="C1MVN5"/>
<name>C1MVN5_MICPC</name>
<dbReference type="PANTHER" id="PTHR24320">
    <property type="entry name" value="RETINOL DEHYDROGENASE"/>
    <property type="match status" value="1"/>
</dbReference>
<dbReference type="eggNOG" id="KOG1208">
    <property type="taxonomic scope" value="Eukaryota"/>
</dbReference>
<dbReference type="OrthoDB" id="191139at2759"/>
<dbReference type="SUPFAM" id="SSF51735">
    <property type="entry name" value="NAD(P)-binding Rossmann-fold domains"/>
    <property type="match status" value="1"/>
</dbReference>
<dbReference type="Gene3D" id="3.40.50.720">
    <property type="entry name" value="NAD(P)-binding Rossmann-like Domain"/>
    <property type="match status" value="1"/>
</dbReference>
<sequence length="438" mass="45345">MTNPRPNAAAETRRPSSVRVRAVDERVVSSADLTGKTALVTGATSGLGRATATALARRGARVVLGCRDVAAAEKVATAIRAETGVASDDLVVVGPRLDLASDDSVRSFAREFTSEHPRLHLLVNNAGTNFLKRAFTKSGVGVIAQINFLGPAALTRALEAPILAAAAEGREKGGAGAGANVVHVSSVTHRYASVASVPKFLRDWDVGSYAATKLANVMFAYEIARRWGKRGVASSAVDPGAVYSSLWNNDAFFSARPMKAILSFAYAPPEDGAVAVVMASLAPFARTGAAGGGSGEKEANGDRDRDRRRNGNRNRKTDAAAHDAAADADDDDDARTRFYARGLFASSFISALAPGGSPAEDGPGVAGALARAAWSVKFGLWGAGALACSLLDYPLRRLSGGRVASATREVPSSAMSYDAAIASELWDEAGKVAGVRGG</sequence>
<dbReference type="EMBL" id="GG663741">
    <property type="protein sequence ID" value="EEH56021.1"/>
    <property type="molecule type" value="Genomic_DNA"/>
</dbReference>
<dbReference type="RefSeq" id="XP_003060069.1">
    <property type="nucleotide sequence ID" value="XM_003060023.1"/>
</dbReference>
<organism evidence="5">
    <name type="scientific">Micromonas pusilla (strain CCMP1545)</name>
    <name type="common">Picoplanktonic green alga</name>
    <dbReference type="NCBI Taxonomy" id="564608"/>
    <lineage>
        <taxon>Eukaryota</taxon>
        <taxon>Viridiplantae</taxon>
        <taxon>Chlorophyta</taxon>
        <taxon>Mamiellophyceae</taxon>
        <taxon>Mamiellales</taxon>
        <taxon>Mamiellaceae</taxon>
        <taxon>Micromonas</taxon>
    </lineage>
</organism>
<dbReference type="Pfam" id="PF00106">
    <property type="entry name" value="adh_short"/>
    <property type="match status" value="1"/>
</dbReference>